<evidence type="ECO:0000256" key="4">
    <source>
        <dbReference type="ARBA" id="ARBA00022692"/>
    </source>
</evidence>
<evidence type="ECO:0000256" key="8">
    <source>
        <dbReference type="SAM" id="SignalP"/>
    </source>
</evidence>
<evidence type="ECO:0000256" key="6">
    <source>
        <dbReference type="ARBA" id="ARBA00023136"/>
    </source>
</evidence>
<dbReference type="GO" id="GO:0005783">
    <property type="term" value="C:endoplasmic reticulum"/>
    <property type="evidence" value="ECO:0007669"/>
    <property type="project" value="TreeGrafter"/>
</dbReference>
<comment type="similarity">
    <text evidence="2">Belongs to the chloride channel MCLC family.</text>
</comment>
<comment type="subcellular location">
    <subcellularLocation>
        <location evidence="1">Membrane</location>
        <topology evidence="1">Multi-pass membrane protein</topology>
    </subcellularLocation>
</comment>
<accession>A0A177BE84</accession>
<evidence type="ECO:0000313" key="9">
    <source>
        <dbReference type="EMBL" id="OAF71881.1"/>
    </source>
</evidence>
<keyword evidence="10" id="KW-1185">Reference proteome</keyword>
<proteinExistence type="inferred from homology"/>
<feature type="transmembrane region" description="Helical" evidence="7">
    <location>
        <begin position="151"/>
        <end position="171"/>
    </location>
</feature>
<dbReference type="OrthoDB" id="10037397at2759"/>
<dbReference type="AlphaFoldDB" id="A0A177BE84"/>
<keyword evidence="8" id="KW-0732">Signal</keyword>
<evidence type="ECO:0000256" key="2">
    <source>
        <dbReference type="ARBA" id="ARBA00005944"/>
    </source>
</evidence>
<protein>
    <recommendedName>
        <fullName evidence="3">Chloride channel CLIC-like protein 1</fullName>
    </recommendedName>
</protein>
<dbReference type="GO" id="GO:0005254">
    <property type="term" value="F:chloride channel activity"/>
    <property type="evidence" value="ECO:0007669"/>
    <property type="project" value="TreeGrafter"/>
</dbReference>
<feature type="transmembrane region" description="Helical" evidence="7">
    <location>
        <begin position="292"/>
        <end position="315"/>
    </location>
</feature>
<evidence type="ECO:0000256" key="5">
    <source>
        <dbReference type="ARBA" id="ARBA00022989"/>
    </source>
</evidence>
<dbReference type="GO" id="GO:0016020">
    <property type="term" value="C:membrane"/>
    <property type="evidence" value="ECO:0007669"/>
    <property type="project" value="UniProtKB-SubCell"/>
</dbReference>
<name>A0A177BE84_9BILA</name>
<dbReference type="Pfam" id="PF05934">
    <property type="entry name" value="MCLC"/>
    <property type="match status" value="1"/>
</dbReference>
<dbReference type="PANTHER" id="PTHR34093">
    <property type="entry name" value="CHLORIDE CHANNEL CLIC-LIKE PROTEIN 1"/>
    <property type="match status" value="1"/>
</dbReference>
<dbReference type="InterPro" id="IPR009231">
    <property type="entry name" value="Chloride_chnl_CLIC-like"/>
</dbReference>
<evidence type="ECO:0000313" key="10">
    <source>
        <dbReference type="Proteomes" id="UP000078046"/>
    </source>
</evidence>
<feature type="signal peptide" evidence="8">
    <location>
        <begin position="1"/>
        <end position="17"/>
    </location>
</feature>
<comment type="caution">
    <text evidence="9">The sequence shown here is derived from an EMBL/GenBank/DDBJ whole genome shotgun (WGS) entry which is preliminary data.</text>
</comment>
<organism evidence="9 10">
    <name type="scientific">Intoshia linei</name>
    <dbReference type="NCBI Taxonomy" id="1819745"/>
    <lineage>
        <taxon>Eukaryota</taxon>
        <taxon>Metazoa</taxon>
        <taxon>Spiralia</taxon>
        <taxon>Lophotrochozoa</taxon>
        <taxon>Mesozoa</taxon>
        <taxon>Orthonectida</taxon>
        <taxon>Rhopaluridae</taxon>
        <taxon>Intoshia</taxon>
    </lineage>
</organism>
<keyword evidence="4 7" id="KW-0812">Transmembrane</keyword>
<keyword evidence="5 7" id="KW-1133">Transmembrane helix</keyword>
<feature type="chain" id="PRO_5008056971" description="Chloride channel CLIC-like protein 1" evidence="8">
    <location>
        <begin position="18"/>
        <end position="389"/>
    </location>
</feature>
<dbReference type="Proteomes" id="UP000078046">
    <property type="component" value="Unassembled WGS sequence"/>
</dbReference>
<evidence type="ECO:0000256" key="1">
    <source>
        <dbReference type="ARBA" id="ARBA00004141"/>
    </source>
</evidence>
<reference evidence="9 10" key="1">
    <citation type="submission" date="2016-04" db="EMBL/GenBank/DDBJ databases">
        <title>The genome of Intoshia linei affirms orthonectids as highly simplified spiralians.</title>
        <authorList>
            <person name="Mikhailov K.V."/>
            <person name="Slusarev G.S."/>
            <person name="Nikitin M.A."/>
            <person name="Logacheva M.D."/>
            <person name="Penin A."/>
            <person name="Aleoshin V."/>
            <person name="Panchin Y.V."/>
        </authorList>
    </citation>
    <scope>NUCLEOTIDE SEQUENCE [LARGE SCALE GENOMIC DNA]</scope>
    <source>
        <strain evidence="9">Intl2013</strain>
        <tissue evidence="9">Whole animal</tissue>
    </source>
</reference>
<evidence type="ECO:0000256" key="3">
    <source>
        <dbReference type="ARBA" id="ARBA00015571"/>
    </source>
</evidence>
<gene>
    <name evidence="9" type="ORF">A3Q56_00349</name>
</gene>
<dbReference type="PANTHER" id="PTHR34093:SF1">
    <property type="entry name" value="CHLORIDE CHANNEL CLIC-LIKE PROTEIN 1"/>
    <property type="match status" value="1"/>
</dbReference>
<keyword evidence="6 7" id="KW-0472">Membrane</keyword>
<sequence length="389" mass="45811">MLLILVLSLLMVCNNKSETINLNPINGENIDIVDTNELIDKELHLNRANRHFKVYLRRMIHLVEKYKSKDSNFRLHVYITEKDLNVLRKYATTKEIKVESKYMKRVHDFLIKMIIHIEQTDQDQEYKNFNYFDDDYSSLNQAVNFCIENSRYIFCTILCIALILYIIQFFLKVNISLYQCILKSTPYVFLLSLPWNAFLLYQTEKAKKLTQISKNKNNFNCGQQNFLKIVSSYFILSEDACLEYNKAILVEPIWEISPNKVLVATITKLIIEPLEHIGVAFRKFFISIFHDIPLTILPISAIFSFFIVIILITIMSDYSISIFGISVTPNTKNHMIHYEMSEIQEKFDTINREILKIQQLHVTDVTDIKPPNQDQDKDVKYDEKRICKN</sequence>
<dbReference type="EMBL" id="LWCA01000017">
    <property type="protein sequence ID" value="OAF71881.1"/>
    <property type="molecule type" value="Genomic_DNA"/>
</dbReference>
<evidence type="ECO:0000256" key="7">
    <source>
        <dbReference type="SAM" id="Phobius"/>
    </source>
</evidence>